<feature type="region of interest" description="Disordered" evidence="1">
    <location>
        <begin position="121"/>
        <end position="149"/>
    </location>
</feature>
<protein>
    <submittedName>
        <fullName evidence="3">Putative secreted protein</fullName>
    </submittedName>
</protein>
<dbReference type="AlphaFoldDB" id="A0A224XJL7"/>
<sequence>MIRWKSENVLWYILIVTIIQNGDTTKIRQIGKTLQKNQQSSEQNYFEMSDCHNRKLDLNYTLCQKNTTTTNPCTTTTTSCATTTTKSCATTTTKSCETTTPNLCTTTVSDCVQTKKTTTCNPDKQDGDDDDDDEDENEGEGEVKLSSYKPDWPKCSTTTMNNPMKNCKHNNINTPPSTTKCSTEMITTVENCVETTKCTTRSCEIDHKLARPFKMKKFPMLNVYEATLPPFLEHYITFGTFKRIICPLLKNTHTKYINNNKNTSDTQQIASKYKKKLISLNNFRKNLLFSETLQQNVENKSDTTNKNNWLHFLQERLQKGNSEYEDDKPTMKTPIMNLKQKWKNEELKPTNHEDFMQYFLRNNLYNKNNQNLQTNNIHVYHSKNPDNSFEFNKFNLINNHQKSTKRNAYNKVNKYEGTPLPPTNEEENNKSKFYDKDIETKKMAKLDNIFGNIIKDITENNENDLIKSNNDSIKNNDQQNDEDISLFYTITTEQPLMNSYKPSNNEPNIQILNITQVFNMYSKLIPFKKYIEALHSNKVLATSEIEKTKNDFDNESDNSSWYNQSNENDLKQRIQYALIKELLKNFIKNSTEIDQMNYNDNFYDSNALSSSLNKNFNFNPFSLALPKKSKKAISSNNKVKVPKIKRTNNDNDRIVNAIKDIIFKSIANNDENDDLLNSKKLKWNPSYETINQYA</sequence>
<evidence type="ECO:0000256" key="2">
    <source>
        <dbReference type="SAM" id="SignalP"/>
    </source>
</evidence>
<reference evidence="3" key="1">
    <citation type="journal article" date="2018" name="PLoS Negl. Trop. Dis.">
        <title>An insight into the salivary gland and fat body transcriptome of Panstrongylus lignarius (Hemiptera: Heteroptera), the main vector of Chagas disease in Peru.</title>
        <authorList>
            <person name="Nevoa J.C."/>
            <person name="Mendes M.T."/>
            <person name="da Silva M.V."/>
            <person name="Soares S.C."/>
            <person name="Oliveira C.J.F."/>
            <person name="Ribeiro J.M.C."/>
        </authorList>
    </citation>
    <scope>NUCLEOTIDE SEQUENCE</scope>
</reference>
<proteinExistence type="predicted"/>
<name>A0A224XJL7_9HEMI</name>
<evidence type="ECO:0000313" key="3">
    <source>
        <dbReference type="EMBL" id="JAW08660.1"/>
    </source>
</evidence>
<feature type="compositionally biased region" description="Acidic residues" evidence="1">
    <location>
        <begin position="126"/>
        <end position="140"/>
    </location>
</feature>
<feature type="signal peptide" evidence="2">
    <location>
        <begin position="1"/>
        <end position="24"/>
    </location>
</feature>
<organism evidence="3">
    <name type="scientific">Panstrongylus lignarius</name>
    <dbReference type="NCBI Taxonomy" id="156445"/>
    <lineage>
        <taxon>Eukaryota</taxon>
        <taxon>Metazoa</taxon>
        <taxon>Ecdysozoa</taxon>
        <taxon>Arthropoda</taxon>
        <taxon>Hexapoda</taxon>
        <taxon>Insecta</taxon>
        <taxon>Pterygota</taxon>
        <taxon>Neoptera</taxon>
        <taxon>Paraneoptera</taxon>
        <taxon>Hemiptera</taxon>
        <taxon>Heteroptera</taxon>
        <taxon>Panheteroptera</taxon>
        <taxon>Cimicomorpha</taxon>
        <taxon>Reduviidae</taxon>
        <taxon>Triatominae</taxon>
        <taxon>Panstrongylus</taxon>
    </lineage>
</organism>
<keyword evidence="2" id="KW-0732">Signal</keyword>
<dbReference type="EMBL" id="GFTR01007766">
    <property type="protein sequence ID" value="JAW08660.1"/>
    <property type="molecule type" value="Transcribed_RNA"/>
</dbReference>
<evidence type="ECO:0000256" key="1">
    <source>
        <dbReference type="SAM" id="MobiDB-lite"/>
    </source>
</evidence>
<feature type="chain" id="PRO_5012036276" evidence="2">
    <location>
        <begin position="25"/>
        <end position="694"/>
    </location>
</feature>
<accession>A0A224XJL7</accession>